<proteinExistence type="inferred from homology"/>
<dbReference type="GeneID" id="83695247"/>
<evidence type="ECO:0000256" key="6">
    <source>
        <dbReference type="ARBA" id="ARBA00022989"/>
    </source>
</evidence>
<evidence type="ECO:0000256" key="7">
    <source>
        <dbReference type="ARBA" id="ARBA00023136"/>
    </source>
</evidence>
<evidence type="ECO:0000256" key="8">
    <source>
        <dbReference type="ARBA" id="ARBA00031174"/>
    </source>
</evidence>
<dbReference type="InterPro" id="IPR030676">
    <property type="entry name" value="CitT-rel"/>
</dbReference>
<evidence type="ECO:0000256" key="2">
    <source>
        <dbReference type="ARBA" id="ARBA00006772"/>
    </source>
</evidence>
<dbReference type="NCBIfam" id="TIGR00785">
    <property type="entry name" value="dass"/>
    <property type="match status" value="1"/>
</dbReference>
<comment type="similarity">
    <text evidence="2">Belongs to the SLC13A/DASS transporter (TC 2.A.47) family. NADC subfamily.</text>
</comment>
<feature type="transmembrane region" description="Helical" evidence="10">
    <location>
        <begin position="363"/>
        <end position="383"/>
    </location>
</feature>
<comment type="similarity">
    <text evidence="3">Belongs to the SLC13A/DASS transporter (TC 2.A.47) family. DIT1 subfamily.</text>
</comment>
<keyword evidence="6 10" id="KW-1133">Transmembrane helix</keyword>
<dbReference type="AlphaFoldDB" id="A0AAJ6APT8"/>
<evidence type="ECO:0000256" key="3">
    <source>
        <dbReference type="ARBA" id="ARBA00007349"/>
    </source>
</evidence>
<dbReference type="EMBL" id="CP122566">
    <property type="protein sequence ID" value="WGH94061.1"/>
    <property type="molecule type" value="Genomic_DNA"/>
</dbReference>
<keyword evidence="12" id="KW-1185">Reference proteome</keyword>
<evidence type="ECO:0000256" key="5">
    <source>
        <dbReference type="ARBA" id="ARBA00022692"/>
    </source>
</evidence>
<feature type="transmembrane region" description="Helical" evidence="10">
    <location>
        <begin position="520"/>
        <end position="542"/>
    </location>
</feature>
<feature type="transmembrane region" description="Helical" evidence="10">
    <location>
        <begin position="478"/>
        <end position="499"/>
    </location>
</feature>
<feature type="compositionally biased region" description="Basic and acidic residues" evidence="9">
    <location>
        <begin position="15"/>
        <end position="30"/>
    </location>
</feature>
<organism evidence="11 12">
    <name type="scientific">Auritidibacter ignavus</name>
    <dbReference type="NCBI Taxonomy" id="678932"/>
    <lineage>
        <taxon>Bacteria</taxon>
        <taxon>Bacillati</taxon>
        <taxon>Actinomycetota</taxon>
        <taxon>Actinomycetes</taxon>
        <taxon>Micrococcales</taxon>
        <taxon>Micrococcaceae</taxon>
        <taxon>Auritidibacter</taxon>
    </lineage>
</organism>
<dbReference type="GO" id="GO:0005886">
    <property type="term" value="C:plasma membrane"/>
    <property type="evidence" value="ECO:0007669"/>
    <property type="project" value="TreeGrafter"/>
</dbReference>
<dbReference type="GO" id="GO:1905039">
    <property type="term" value="P:carboxylic acid transmembrane transport"/>
    <property type="evidence" value="ECO:0007669"/>
    <property type="project" value="UniProtKB-ARBA"/>
</dbReference>
<name>A0AAJ6APT8_9MICC</name>
<comment type="subcellular location">
    <subcellularLocation>
        <location evidence="1">Membrane</location>
        <topology evidence="1">Multi-pass membrane protein</topology>
    </subcellularLocation>
</comment>
<dbReference type="Pfam" id="PF00939">
    <property type="entry name" value="Na_sulph_symp"/>
    <property type="match status" value="1"/>
</dbReference>
<gene>
    <name evidence="11" type="ORF">QDX21_04520</name>
</gene>
<protein>
    <recommendedName>
        <fullName evidence="4">Sodium-dependent dicarboxylate transporter SdcS</fullName>
    </recommendedName>
    <alternativeName>
        <fullName evidence="8">Na(+)/dicarboxylate symporter</fullName>
    </alternativeName>
</protein>
<evidence type="ECO:0000256" key="4">
    <source>
        <dbReference type="ARBA" id="ARBA00020150"/>
    </source>
</evidence>
<dbReference type="PANTHER" id="PTHR10283">
    <property type="entry name" value="SOLUTE CARRIER FAMILY 13 MEMBER"/>
    <property type="match status" value="1"/>
</dbReference>
<feature type="transmembrane region" description="Helical" evidence="10">
    <location>
        <begin position="338"/>
        <end position="357"/>
    </location>
</feature>
<dbReference type="RefSeq" id="WP_279675245.1">
    <property type="nucleotide sequence ID" value="NZ_CP122563.1"/>
</dbReference>
<feature type="transmembrane region" description="Helical" evidence="10">
    <location>
        <begin position="453"/>
        <end position="472"/>
    </location>
</feature>
<evidence type="ECO:0000256" key="1">
    <source>
        <dbReference type="ARBA" id="ARBA00004141"/>
    </source>
</evidence>
<evidence type="ECO:0000313" key="11">
    <source>
        <dbReference type="EMBL" id="WGH94061.1"/>
    </source>
</evidence>
<keyword evidence="5 10" id="KW-0812">Transmembrane</keyword>
<dbReference type="GO" id="GO:0008514">
    <property type="term" value="F:organic anion transmembrane transporter activity"/>
    <property type="evidence" value="ECO:0007669"/>
    <property type="project" value="UniProtKB-ARBA"/>
</dbReference>
<evidence type="ECO:0000313" key="12">
    <source>
        <dbReference type="Proteomes" id="UP001224674"/>
    </source>
</evidence>
<evidence type="ECO:0000256" key="9">
    <source>
        <dbReference type="SAM" id="MobiDB-lite"/>
    </source>
</evidence>
<evidence type="ECO:0000256" key="10">
    <source>
        <dbReference type="SAM" id="Phobius"/>
    </source>
</evidence>
<feature type="transmembrane region" description="Helical" evidence="10">
    <location>
        <begin position="217"/>
        <end position="234"/>
    </location>
</feature>
<feature type="transmembrane region" description="Helical" evidence="10">
    <location>
        <begin position="85"/>
        <end position="103"/>
    </location>
</feature>
<feature type="transmembrane region" description="Helical" evidence="10">
    <location>
        <begin position="421"/>
        <end position="446"/>
    </location>
</feature>
<feature type="transmembrane region" description="Helical" evidence="10">
    <location>
        <begin position="286"/>
        <end position="305"/>
    </location>
</feature>
<dbReference type="PIRSF" id="PIRSF002457">
    <property type="entry name" value="DASS"/>
    <property type="match status" value="1"/>
</dbReference>
<feature type="region of interest" description="Disordered" evidence="9">
    <location>
        <begin position="1"/>
        <end position="30"/>
    </location>
</feature>
<feature type="compositionally biased region" description="Polar residues" evidence="9">
    <location>
        <begin position="1"/>
        <end position="14"/>
    </location>
</feature>
<accession>A0AAJ6APT8</accession>
<feature type="transmembrane region" description="Helical" evidence="10">
    <location>
        <begin position="62"/>
        <end position="79"/>
    </location>
</feature>
<reference evidence="11 12" key="1">
    <citation type="submission" date="2023-03" db="EMBL/GenBank/DDBJ databases">
        <title>Complete genome sequences of several Auritidibacter ignavus strains isolated from ear infections.</title>
        <authorList>
            <person name="Baehr T."/>
            <person name="Baumhoegger A.M."/>
        </authorList>
    </citation>
    <scope>NUCLEOTIDE SEQUENCE [LARGE SCALE GENOMIC DNA]</scope>
    <source>
        <strain evidence="11 12">BABAE-6</strain>
    </source>
</reference>
<dbReference type="PANTHER" id="PTHR10283:SF82">
    <property type="entry name" value="SOLUTE CARRIER FAMILY 13 MEMBER 2"/>
    <property type="match status" value="1"/>
</dbReference>
<feature type="transmembrane region" description="Helical" evidence="10">
    <location>
        <begin position="241"/>
        <end position="259"/>
    </location>
</feature>
<keyword evidence="7 10" id="KW-0472">Membrane</keyword>
<feature type="transmembrane region" description="Helical" evidence="10">
    <location>
        <begin position="149"/>
        <end position="172"/>
    </location>
</feature>
<dbReference type="InterPro" id="IPR001898">
    <property type="entry name" value="SLC13A/DASS"/>
</dbReference>
<feature type="transmembrane region" description="Helical" evidence="10">
    <location>
        <begin position="193"/>
        <end position="211"/>
    </location>
</feature>
<feature type="transmembrane region" description="Helical" evidence="10">
    <location>
        <begin position="390"/>
        <end position="409"/>
    </location>
</feature>
<sequence>MSSGTPQSGHTGVEQSDKKSQRRQRDEEVAREETRIVRSNLYEALQARNDDSILAHLSMKPLWFVLAFVAMGVVLFMPTPDGLSIAGQRALAILVFAVIMWVTEAVSYPVSSVMILGLIALLIGFSPELDPETGAELEELYGTGGGLSFGLHGFSTSALALVAAALALAAAMQATGLHKRLAFYILKFAGEKVSHILVGAIVISIILAFFVPSATARAGAVVPILIGMVVAFGLPVQSKLGALLIITAANAVSIWNVGIKTAAAQNQVAVGFIEGEFGATISWPEWFAYAAPWSVLMSVALYFVMRWVIKPETKELSGGKKVVADGLNEMGKMTGREIRLTIIAVVMLALWATEGVIHDLDSSTITILGIAIMLIPRVGVISWKSLEKMVNWGTLVVFAIGISLGNLLLQTNAAAWLSDAIFSNIGLAEMPLLATIALVAAFNILIHLGFASATALASALIPVFIALAGSIPGLPNEGLGFVLIQQFVISFGFILPISAPQNMLAYGTGAFTSKQFIKAGIPLTIVGYLLILLFSATYWQWIGLI</sequence>
<dbReference type="Proteomes" id="UP001224674">
    <property type="component" value="Chromosome"/>
</dbReference>